<protein>
    <recommendedName>
        <fullName evidence="3">Transposase</fullName>
    </recommendedName>
</protein>
<evidence type="ECO:0008006" key="3">
    <source>
        <dbReference type="Google" id="ProtNLM"/>
    </source>
</evidence>
<sequence length="61" mass="6673">MLEIVMGLAFERNGSDCGYATEHLFPLIPALSRNPASPSHWAEKSFRRADARRLDAGSSPA</sequence>
<name>A0ABM9VAF8_9HYPH</name>
<keyword evidence="2" id="KW-1185">Reference proteome</keyword>
<proteinExistence type="predicted"/>
<evidence type="ECO:0000313" key="1">
    <source>
        <dbReference type="EMBL" id="CUX08581.1"/>
    </source>
</evidence>
<evidence type="ECO:0000313" key="2">
    <source>
        <dbReference type="Proteomes" id="UP000191812"/>
    </source>
</evidence>
<gene>
    <name evidence="1" type="ORF">AGR13a_Cc110048</name>
</gene>
<dbReference type="EMBL" id="FBWH01000003">
    <property type="protein sequence ID" value="CUX08581.1"/>
    <property type="molecule type" value="Genomic_DNA"/>
</dbReference>
<reference evidence="1 2" key="1">
    <citation type="submission" date="2016-01" db="EMBL/GenBank/DDBJ databases">
        <authorList>
            <person name="Regsiter A."/>
            <person name="william w."/>
        </authorList>
    </citation>
    <scope>NUCLEOTIDE SEQUENCE [LARGE SCALE GENOMIC DNA]</scope>
    <source>
        <strain evidence="1 2">CFBP 6927</strain>
    </source>
</reference>
<organism evidence="1 2">
    <name type="scientific">Agrobacterium genomosp. 13 str. CFBP 6927</name>
    <dbReference type="NCBI Taxonomy" id="1183428"/>
    <lineage>
        <taxon>Bacteria</taxon>
        <taxon>Pseudomonadati</taxon>
        <taxon>Pseudomonadota</taxon>
        <taxon>Alphaproteobacteria</taxon>
        <taxon>Hyphomicrobiales</taxon>
        <taxon>Rhizobiaceae</taxon>
        <taxon>Rhizobium/Agrobacterium group</taxon>
        <taxon>Agrobacterium</taxon>
        <taxon>Agrobacterium tumefaciens complex</taxon>
    </lineage>
</organism>
<accession>A0ABM9VAF8</accession>
<dbReference type="Proteomes" id="UP000191812">
    <property type="component" value="Unassembled WGS sequence"/>
</dbReference>
<comment type="caution">
    <text evidence="1">The sequence shown here is derived from an EMBL/GenBank/DDBJ whole genome shotgun (WGS) entry which is preliminary data.</text>
</comment>